<evidence type="ECO:0000256" key="1">
    <source>
        <dbReference type="SAM" id="MobiDB-lite"/>
    </source>
</evidence>
<dbReference type="Proteomes" id="UP000187203">
    <property type="component" value="Unassembled WGS sequence"/>
</dbReference>
<evidence type="ECO:0000313" key="2">
    <source>
        <dbReference type="EMBL" id="OMO73127.1"/>
    </source>
</evidence>
<evidence type="ECO:0000313" key="3">
    <source>
        <dbReference type="Proteomes" id="UP000187203"/>
    </source>
</evidence>
<sequence length="51" mass="5588">MATDENTEILSQFEASEESEASQEPKASEEDLEEHASSPLPPIAITMKTTH</sequence>
<organism evidence="2 3">
    <name type="scientific">Corchorus olitorius</name>
    <dbReference type="NCBI Taxonomy" id="93759"/>
    <lineage>
        <taxon>Eukaryota</taxon>
        <taxon>Viridiplantae</taxon>
        <taxon>Streptophyta</taxon>
        <taxon>Embryophyta</taxon>
        <taxon>Tracheophyta</taxon>
        <taxon>Spermatophyta</taxon>
        <taxon>Magnoliopsida</taxon>
        <taxon>eudicotyledons</taxon>
        <taxon>Gunneridae</taxon>
        <taxon>Pentapetalae</taxon>
        <taxon>rosids</taxon>
        <taxon>malvids</taxon>
        <taxon>Malvales</taxon>
        <taxon>Malvaceae</taxon>
        <taxon>Grewioideae</taxon>
        <taxon>Apeibeae</taxon>
        <taxon>Corchorus</taxon>
    </lineage>
</organism>
<protein>
    <submittedName>
        <fullName evidence="2">Uncharacterized protein</fullName>
    </submittedName>
</protein>
<dbReference type="AlphaFoldDB" id="A0A1R3HRW1"/>
<gene>
    <name evidence="2" type="ORF">COLO4_27242</name>
</gene>
<proteinExistence type="predicted"/>
<keyword evidence="3" id="KW-1185">Reference proteome</keyword>
<reference evidence="3" key="1">
    <citation type="submission" date="2013-09" db="EMBL/GenBank/DDBJ databases">
        <title>Corchorus olitorius genome sequencing.</title>
        <authorList>
            <person name="Alam M."/>
            <person name="Haque M.S."/>
            <person name="Islam M.S."/>
            <person name="Emdad E.M."/>
            <person name="Islam M.M."/>
            <person name="Ahmed B."/>
            <person name="Halim A."/>
            <person name="Hossen Q.M.M."/>
            <person name="Hossain M.Z."/>
            <person name="Ahmed R."/>
            <person name="Khan M.M."/>
            <person name="Islam R."/>
            <person name="Rashid M.M."/>
            <person name="Khan S.A."/>
            <person name="Rahman M.S."/>
            <person name="Alam M."/>
            <person name="Yahiya A.S."/>
            <person name="Khan M.S."/>
            <person name="Azam M.S."/>
            <person name="Haque T."/>
            <person name="Lashkar M.Z.H."/>
            <person name="Akhand A.I."/>
            <person name="Morshed G."/>
            <person name="Roy S."/>
            <person name="Uddin K.S."/>
            <person name="Rabeya T."/>
            <person name="Hossain A.S."/>
            <person name="Chowdhury A."/>
            <person name="Snigdha A.R."/>
            <person name="Mortoza M.S."/>
            <person name="Matin S.A."/>
            <person name="Hoque S.M.E."/>
            <person name="Islam M.K."/>
            <person name="Roy D.K."/>
            <person name="Haider R."/>
            <person name="Moosa M.M."/>
            <person name="Elias S.M."/>
            <person name="Hasan A.M."/>
            <person name="Jahan S."/>
            <person name="Shafiuddin M."/>
            <person name="Mahmood N."/>
            <person name="Shommy N.S."/>
        </authorList>
    </citation>
    <scope>NUCLEOTIDE SEQUENCE [LARGE SCALE GENOMIC DNA]</scope>
    <source>
        <strain evidence="3">cv. O-4</strain>
    </source>
</reference>
<feature type="region of interest" description="Disordered" evidence="1">
    <location>
        <begin position="1"/>
        <end position="51"/>
    </location>
</feature>
<dbReference type="EMBL" id="AWUE01019513">
    <property type="protein sequence ID" value="OMO73127.1"/>
    <property type="molecule type" value="Genomic_DNA"/>
</dbReference>
<comment type="caution">
    <text evidence="2">The sequence shown here is derived from an EMBL/GenBank/DDBJ whole genome shotgun (WGS) entry which is preliminary data.</text>
</comment>
<name>A0A1R3HRW1_9ROSI</name>
<accession>A0A1R3HRW1</accession>